<evidence type="ECO:0000256" key="7">
    <source>
        <dbReference type="ARBA" id="ARBA00022490"/>
    </source>
</evidence>
<dbReference type="InterPro" id="IPR011545">
    <property type="entry name" value="DEAD/DEAH_box_helicase_dom"/>
</dbReference>
<dbReference type="EMBL" id="JAPTMU010000002">
    <property type="protein sequence ID" value="KAJ4947807.1"/>
    <property type="molecule type" value="Genomic_DNA"/>
</dbReference>
<dbReference type="PANTHER" id="PTHR47963">
    <property type="entry name" value="DEAD-BOX ATP-DEPENDENT RNA HELICASE 47, MITOCHONDRIAL"/>
    <property type="match status" value="1"/>
</dbReference>
<evidence type="ECO:0000256" key="15">
    <source>
        <dbReference type="ARBA" id="ARBA00023128"/>
    </source>
</evidence>
<keyword evidence="12" id="KW-0347">Helicase</keyword>
<dbReference type="GO" id="GO:0003723">
    <property type="term" value="F:RNA binding"/>
    <property type="evidence" value="ECO:0007669"/>
    <property type="project" value="UniProtKB-KW"/>
</dbReference>
<evidence type="ECO:0000256" key="3">
    <source>
        <dbReference type="ARBA" id="ARBA00004604"/>
    </source>
</evidence>
<keyword evidence="13" id="KW-0067">ATP-binding</keyword>
<proteinExistence type="inferred from homology"/>
<comment type="subcellular location">
    <subcellularLocation>
        <location evidence="2">Cytoplasm</location>
        <location evidence="2">Cytosol</location>
    </subcellularLocation>
    <subcellularLocation>
        <location evidence="1">Mitochondrion</location>
    </subcellularLocation>
    <subcellularLocation>
        <location evidence="3">Nucleus</location>
        <location evidence="3">Nucleolus</location>
    </subcellularLocation>
    <subcellularLocation>
        <location evidence="4">Nucleus</location>
        <location evidence="4">Nucleoplasm</location>
    </subcellularLocation>
</comment>
<feature type="compositionally biased region" description="Gly residues" evidence="19">
    <location>
        <begin position="686"/>
        <end position="723"/>
    </location>
</feature>
<evidence type="ECO:0000256" key="18">
    <source>
        <dbReference type="ARBA" id="ARBA00049390"/>
    </source>
</evidence>
<evidence type="ECO:0000256" key="5">
    <source>
        <dbReference type="ARBA" id="ARBA00006517"/>
    </source>
</evidence>
<dbReference type="GO" id="GO:0005524">
    <property type="term" value="F:ATP binding"/>
    <property type="evidence" value="ECO:0007669"/>
    <property type="project" value="UniProtKB-KW"/>
</dbReference>
<dbReference type="InterPro" id="IPR014001">
    <property type="entry name" value="Helicase_ATP-bd"/>
</dbReference>
<feature type="compositionally biased region" description="Acidic residues" evidence="19">
    <location>
        <begin position="43"/>
        <end position="52"/>
    </location>
</feature>
<dbReference type="InterPro" id="IPR050547">
    <property type="entry name" value="DEAD_box_RNA_helicases"/>
</dbReference>
<evidence type="ECO:0000256" key="14">
    <source>
        <dbReference type="ARBA" id="ARBA00022884"/>
    </source>
</evidence>
<feature type="domain" description="Helicase C-terminal" evidence="21">
    <location>
        <begin position="400"/>
        <end position="542"/>
    </location>
</feature>
<comment type="similarity">
    <text evidence="5">Belongs to the DEAD box helicase family. DDX21/DDX50 subfamily.</text>
</comment>
<feature type="compositionally biased region" description="Basic and acidic residues" evidence="19">
    <location>
        <begin position="731"/>
        <end position="740"/>
    </location>
</feature>
<evidence type="ECO:0000256" key="9">
    <source>
        <dbReference type="ARBA" id="ARBA00022737"/>
    </source>
</evidence>
<feature type="compositionally biased region" description="Polar residues" evidence="19">
    <location>
        <begin position="117"/>
        <end position="129"/>
    </location>
</feature>
<accession>A0AAD6FUN7</accession>
<keyword evidence="8" id="KW-0698">rRNA processing</keyword>
<evidence type="ECO:0000313" key="22">
    <source>
        <dbReference type="EMBL" id="KAJ4947807.1"/>
    </source>
</evidence>
<dbReference type="GO" id="GO:0003724">
    <property type="term" value="F:RNA helicase activity"/>
    <property type="evidence" value="ECO:0007669"/>
    <property type="project" value="UniProtKB-EC"/>
</dbReference>
<dbReference type="GO" id="GO:0016787">
    <property type="term" value="F:hydrolase activity"/>
    <property type="evidence" value="ECO:0007669"/>
    <property type="project" value="UniProtKB-KW"/>
</dbReference>
<comment type="caution">
    <text evidence="22">The sequence shown here is derived from an EMBL/GenBank/DDBJ whole genome shotgun (WGS) entry which is preliminary data.</text>
</comment>
<dbReference type="GO" id="GO:0005739">
    <property type="term" value="C:mitochondrion"/>
    <property type="evidence" value="ECO:0007669"/>
    <property type="project" value="UniProtKB-SubCell"/>
</dbReference>
<evidence type="ECO:0000256" key="13">
    <source>
        <dbReference type="ARBA" id="ARBA00022840"/>
    </source>
</evidence>
<evidence type="ECO:0000256" key="10">
    <source>
        <dbReference type="ARBA" id="ARBA00022741"/>
    </source>
</evidence>
<dbReference type="GO" id="GO:0005654">
    <property type="term" value="C:nucleoplasm"/>
    <property type="evidence" value="ECO:0007669"/>
    <property type="project" value="UniProtKB-SubCell"/>
</dbReference>
<dbReference type="AlphaFoldDB" id="A0AAD6FUN7"/>
<dbReference type="Pfam" id="PF08152">
    <property type="entry name" value="GUCT"/>
    <property type="match status" value="1"/>
</dbReference>
<keyword evidence="23" id="KW-1185">Reference proteome</keyword>
<dbReference type="PROSITE" id="PS51192">
    <property type="entry name" value="HELICASE_ATP_BIND_1"/>
    <property type="match status" value="1"/>
</dbReference>
<sequence length="740" mass="81297">MPTKIIFESEDQVMEDDVDTVAEAKPIKKTKEGKKLKKKQLEDQEEQEDLDCEPPAPKKKKKKDKLDQSIGHVVEDTGMNGICDDVETPKKIKKKKNPEEITEKKEKKHKKAEAVTNGHSSPNTPAQTPIPTPAHSSDDSASDGEKDTGLTPQQKAGAFSNFRISQVTIDKLKARGVTYLFDIQSKTFNSVFDGEDVIAQARTGTGKTFSFAVPLVEKLQRDPVDSARGRAPKVLVLTPTRELAIQVAKDFKDVTKRLSLACFYGGSSYNPQIEAIRNGIDILIGTPGRIKDHLQNQKLDLSKLKHVVLDEVDQMLDMGFTEQVEEILSSSYEKDSPSNPQTLLFSATCPAWVYQVAKKYMRPECKHVDLIGKSTQKAATTVEHLAIACHWSQRAAVIGDVIQVYSGTHGKTILFCETKKDANEYSLDASIKQSCQALHGDIPQKQREITLKGFRNGVFEVLVATNVAARGLDIPEIDLVIQCSPPKDVESYIHRSGRTGRAGMTGVCICFYQRKEEDQLRYVENKAGITFKRVGVPTANEIIKSSSKDAVKLLDSVPVTAIGYFKASAEKLIEERGAVDALAAALAHISGATNLEQRSLLNSDAEMHNLGYAWKSIKEQLGENFEQHVRGMTFLKGKLGVCFDIPADKVKEMQDGWKDGRRWQLTIAVELPDLEEKQMNNRGDRGYGGGNRGGGGFRGGRGRGFGGGGGRGGGFRSGGGGGFSSARGTHKRDFSEAFDY</sequence>
<dbReference type="InterPro" id="IPR027417">
    <property type="entry name" value="P-loop_NTPase"/>
</dbReference>
<evidence type="ECO:0000259" key="20">
    <source>
        <dbReference type="PROSITE" id="PS51192"/>
    </source>
</evidence>
<comment type="catalytic activity">
    <reaction evidence="18">
        <text>ATP + H2O = ADP + phosphate + H(+)</text>
        <dbReference type="Rhea" id="RHEA:13065"/>
        <dbReference type="ChEBI" id="CHEBI:15377"/>
        <dbReference type="ChEBI" id="CHEBI:15378"/>
        <dbReference type="ChEBI" id="CHEBI:30616"/>
        <dbReference type="ChEBI" id="CHEBI:43474"/>
        <dbReference type="ChEBI" id="CHEBI:456216"/>
        <dbReference type="EC" id="3.6.4.13"/>
    </reaction>
    <physiologicalReaction direction="left-to-right" evidence="18">
        <dbReference type="Rhea" id="RHEA:13066"/>
    </physiologicalReaction>
</comment>
<evidence type="ECO:0000259" key="21">
    <source>
        <dbReference type="PROSITE" id="PS51194"/>
    </source>
</evidence>
<dbReference type="PANTHER" id="PTHR47963:SF8">
    <property type="entry name" value="ATP-DEPENDENT RNA HELICASE DEAD"/>
    <property type="match status" value="1"/>
</dbReference>
<keyword evidence="7" id="KW-0963">Cytoplasm</keyword>
<evidence type="ECO:0000313" key="23">
    <source>
        <dbReference type="Proteomes" id="UP001219934"/>
    </source>
</evidence>
<evidence type="ECO:0000256" key="6">
    <source>
        <dbReference type="ARBA" id="ARBA00012552"/>
    </source>
</evidence>
<evidence type="ECO:0000256" key="1">
    <source>
        <dbReference type="ARBA" id="ARBA00004173"/>
    </source>
</evidence>
<dbReference type="InterPro" id="IPR001650">
    <property type="entry name" value="Helicase_C-like"/>
</dbReference>
<name>A0AAD6FUN7_9TELE</name>
<keyword evidence="10" id="KW-0547">Nucleotide-binding</keyword>
<feature type="region of interest" description="Disordered" evidence="19">
    <location>
        <begin position="24"/>
        <end position="155"/>
    </location>
</feature>
<dbReference type="CDD" id="cd12936">
    <property type="entry name" value="GUCT_RHII_Gualpha_beta"/>
    <property type="match status" value="1"/>
</dbReference>
<dbReference type="PROSITE" id="PS51194">
    <property type="entry name" value="HELICASE_CTER"/>
    <property type="match status" value="1"/>
</dbReference>
<dbReference type="FunFam" id="3.40.50.300:FF:001168">
    <property type="entry name" value="nucleolar RNA helicase 2"/>
    <property type="match status" value="1"/>
</dbReference>
<dbReference type="Proteomes" id="UP001219934">
    <property type="component" value="Unassembled WGS sequence"/>
</dbReference>
<keyword evidence="11" id="KW-0378">Hydrolase</keyword>
<dbReference type="GO" id="GO:0005829">
    <property type="term" value="C:cytosol"/>
    <property type="evidence" value="ECO:0007669"/>
    <property type="project" value="UniProtKB-SubCell"/>
</dbReference>
<keyword evidence="9" id="KW-0677">Repeat</keyword>
<evidence type="ECO:0000256" key="12">
    <source>
        <dbReference type="ARBA" id="ARBA00022806"/>
    </source>
</evidence>
<protein>
    <recommendedName>
        <fullName evidence="6">RNA helicase</fullName>
        <ecNumber evidence="6">3.6.4.13</ecNumber>
    </recommendedName>
</protein>
<evidence type="ECO:0000256" key="11">
    <source>
        <dbReference type="ARBA" id="ARBA00022801"/>
    </source>
</evidence>
<dbReference type="GO" id="GO:0006364">
    <property type="term" value="P:rRNA processing"/>
    <property type="evidence" value="ECO:0007669"/>
    <property type="project" value="UniProtKB-KW"/>
</dbReference>
<evidence type="ECO:0000256" key="4">
    <source>
        <dbReference type="ARBA" id="ARBA00004642"/>
    </source>
</evidence>
<dbReference type="Gene3D" id="3.30.70.2280">
    <property type="match status" value="1"/>
</dbReference>
<evidence type="ECO:0000256" key="16">
    <source>
        <dbReference type="ARBA" id="ARBA00023163"/>
    </source>
</evidence>
<gene>
    <name evidence="22" type="ORF">JOQ06_009839</name>
</gene>
<keyword evidence="16" id="KW-0804">Transcription</keyword>
<dbReference type="Gene3D" id="3.40.50.300">
    <property type="entry name" value="P-loop containing nucleotide triphosphate hydrolases"/>
    <property type="match status" value="2"/>
</dbReference>
<dbReference type="FunFam" id="3.40.50.300:FF:000666">
    <property type="entry name" value="ATP-dependent RNA helicase DDX50"/>
    <property type="match status" value="1"/>
</dbReference>
<organism evidence="22 23">
    <name type="scientific">Pogonophryne albipinna</name>
    <dbReference type="NCBI Taxonomy" id="1090488"/>
    <lineage>
        <taxon>Eukaryota</taxon>
        <taxon>Metazoa</taxon>
        <taxon>Chordata</taxon>
        <taxon>Craniata</taxon>
        <taxon>Vertebrata</taxon>
        <taxon>Euteleostomi</taxon>
        <taxon>Actinopterygii</taxon>
        <taxon>Neopterygii</taxon>
        <taxon>Teleostei</taxon>
        <taxon>Neoteleostei</taxon>
        <taxon>Acanthomorphata</taxon>
        <taxon>Eupercaria</taxon>
        <taxon>Perciformes</taxon>
        <taxon>Notothenioidei</taxon>
        <taxon>Pogonophryne</taxon>
    </lineage>
</organism>
<evidence type="ECO:0000256" key="2">
    <source>
        <dbReference type="ARBA" id="ARBA00004514"/>
    </source>
</evidence>
<dbReference type="Pfam" id="PF00271">
    <property type="entry name" value="Helicase_C"/>
    <property type="match status" value="1"/>
</dbReference>
<dbReference type="SMART" id="SM00490">
    <property type="entry name" value="HELICc"/>
    <property type="match status" value="1"/>
</dbReference>
<feature type="region of interest" description="Disordered" evidence="19">
    <location>
        <begin position="678"/>
        <end position="740"/>
    </location>
</feature>
<dbReference type="InterPro" id="IPR012562">
    <property type="entry name" value="GUCT"/>
</dbReference>
<dbReference type="SMART" id="SM00487">
    <property type="entry name" value="DEXDc"/>
    <property type="match status" value="1"/>
</dbReference>
<dbReference type="EC" id="3.6.4.13" evidence="6"/>
<dbReference type="Pfam" id="PF26142">
    <property type="entry name" value="DD_DDX21-DDX50"/>
    <property type="match status" value="1"/>
</dbReference>
<dbReference type="SUPFAM" id="SSF52540">
    <property type="entry name" value="P-loop containing nucleoside triphosphate hydrolases"/>
    <property type="match status" value="1"/>
</dbReference>
<feature type="domain" description="Helicase ATP-binding" evidence="20">
    <location>
        <begin position="188"/>
        <end position="367"/>
    </location>
</feature>
<evidence type="ECO:0000256" key="8">
    <source>
        <dbReference type="ARBA" id="ARBA00022552"/>
    </source>
</evidence>
<keyword evidence="17" id="KW-0539">Nucleus</keyword>
<evidence type="ECO:0000256" key="17">
    <source>
        <dbReference type="ARBA" id="ARBA00023242"/>
    </source>
</evidence>
<dbReference type="InterPro" id="IPR035979">
    <property type="entry name" value="RBD_domain_sf"/>
</dbReference>
<dbReference type="Pfam" id="PF00270">
    <property type="entry name" value="DEAD"/>
    <property type="match status" value="1"/>
</dbReference>
<reference evidence="22" key="1">
    <citation type="submission" date="2022-11" db="EMBL/GenBank/DDBJ databases">
        <title>Chromosome-level genome of Pogonophryne albipinna.</title>
        <authorList>
            <person name="Jo E."/>
        </authorList>
    </citation>
    <scope>NUCLEOTIDE SEQUENCE</scope>
    <source>
        <strain evidence="22">SGF0006</strain>
        <tissue evidence="22">Muscle</tissue>
    </source>
</reference>
<dbReference type="CDD" id="cd18787">
    <property type="entry name" value="SF2_C_DEAD"/>
    <property type="match status" value="1"/>
</dbReference>
<dbReference type="SUPFAM" id="SSF54928">
    <property type="entry name" value="RNA-binding domain, RBD"/>
    <property type="match status" value="1"/>
</dbReference>
<keyword evidence="15" id="KW-0496">Mitochondrion</keyword>
<evidence type="ECO:0000256" key="19">
    <source>
        <dbReference type="SAM" id="MobiDB-lite"/>
    </source>
</evidence>
<dbReference type="InterPro" id="IPR059027">
    <property type="entry name" value="DD_DDX21-DDX50"/>
</dbReference>
<dbReference type="GO" id="GO:0005730">
    <property type="term" value="C:nucleolus"/>
    <property type="evidence" value="ECO:0007669"/>
    <property type="project" value="UniProtKB-SubCell"/>
</dbReference>
<keyword evidence="14" id="KW-0694">RNA-binding</keyword>